<dbReference type="Pfam" id="PF09423">
    <property type="entry name" value="PhoD"/>
    <property type="match status" value="1"/>
</dbReference>
<feature type="transmembrane region" description="Helical" evidence="1">
    <location>
        <begin position="402"/>
        <end position="435"/>
    </location>
</feature>
<comment type="caution">
    <text evidence="4">The sequence shown here is derived from an EMBL/GenBank/DDBJ whole genome shotgun (WGS) entry which is preliminary data.</text>
</comment>
<dbReference type="CDD" id="cd07389">
    <property type="entry name" value="MPP_PhoD"/>
    <property type="match status" value="1"/>
</dbReference>
<reference evidence="4 5" key="1">
    <citation type="submission" date="2019-07" db="EMBL/GenBank/DDBJ databases">
        <title>Genomics analysis of Aphanomyces spp. identifies a new class of oomycete effector associated with host adaptation.</title>
        <authorList>
            <person name="Gaulin E."/>
        </authorList>
    </citation>
    <scope>NUCLEOTIDE SEQUENCE [LARGE SCALE GENOMIC DNA]</scope>
    <source>
        <strain evidence="4 5">ATCC 201684</strain>
    </source>
</reference>
<dbReference type="SUPFAM" id="SSF56300">
    <property type="entry name" value="Metallo-dependent phosphatases"/>
    <property type="match status" value="1"/>
</dbReference>
<evidence type="ECO:0000256" key="1">
    <source>
        <dbReference type="SAM" id="Phobius"/>
    </source>
</evidence>
<evidence type="ECO:0000259" key="3">
    <source>
        <dbReference type="Pfam" id="PF09423"/>
    </source>
</evidence>
<protein>
    <recommendedName>
        <fullName evidence="3">PhoD-like phosphatase metallophosphatase domain-containing protein</fullName>
    </recommendedName>
</protein>
<dbReference type="PANTHER" id="PTHR33987">
    <property type="entry name" value="CALCINEURIN-LIKE METALLO-PHOSPHOESTERASE SUPERFAMILY PROTEIN"/>
    <property type="match status" value="1"/>
</dbReference>
<dbReference type="Gene3D" id="3.60.21.70">
    <property type="entry name" value="PhoD-like phosphatase"/>
    <property type="match status" value="1"/>
</dbReference>
<organism evidence="4 5">
    <name type="scientific">Aphanomyces euteiches</name>
    <dbReference type="NCBI Taxonomy" id="100861"/>
    <lineage>
        <taxon>Eukaryota</taxon>
        <taxon>Sar</taxon>
        <taxon>Stramenopiles</taxon>
        <taxon>Oomycota</taxon>
        <taxon>Saprolegniomycetes</taxon>
        <taxon>Saprolegniales</taxon>
        <taxon>Verrucalvaceae</taxon>
        <taxon>Aphanomyces</taxon>
    </lineage>
</organism>
<name>A0A6G0XBN8_9STRA</name>
<gene>
    <name evidence="4" type="ORF">Ae201684_006595</name>
</gene>
<dbReference type="EMBL" id="VJMJ01000084">
    <property type="protein sequence ID" value="KAF0737433.1"/>
    <property type="molecule type" value="Genomic_DNA"/>
</dbReference>
<evidence type="ECO:0000256" key="2">
    <source>
        <dbReference type="SAM" id="SignalP"/>
    </source>
</evidence>
<feature type="chain" id="PRO_5026179463" description="PhoD-like phosphatase metallophosphatase domain-containing protein" evidence="2">
    <location>
        <begin position="16"/>
        <end position="447"/>
    </location>
</feature>
<keyword evidence="5" id="KW-1185">Reference proteome</keyword>
<dbReference type="PANTHER" id="PTHR33987:SF1">
    <property type="entry name" value="CALCINEURIN-LIKE METALLO-PHOSPHOESTERASE SUPERFAMILY PROTEIN"/>
    <property type="match status" value="1"/>
</dbReference>
<evidence type="ECO:0000313" key="5">
    <source>
        <dbReference type="Proteomes" id="UP000481153"/>
    </source>
</evidence>
<dbReference type="InterPro" id="IPR029052">
    <property type="entry name" value="Metallo-depent_PP-like"/>
</dbReference>
<dbReference type="Proteomes" id="UP000481153">
    <property type="component" value="Unassembled WGS sequence"/>
</dbReference>
<keyword evidence="1" id="KW-1133">Transmembrane helix</keyword>
<keyword evidence="2" id="KW-0732">Signal</keyword>
<dbReference type="InterPro" id="IPR018946">
    <property type="entry name" value="PhoD-like_MPP"/>
</dbReference>
<feature type="signal peptide" evidence="2">
    <location>
        <begin position="1"/>
        <end position="15"/>
    </location>
</feature>
<dbReference type="AlphaFoldDB" id="A0A6G0XBN8"/>
<dbReference type="VEuPathDB" id="FungiDB:AeMF1_011187"/>
<keyword evidence="1" id="KW-0812">Transmembrane</keyword>
<keyword evidence="1" id="KW-0472">Membrane</keyword>
<accession>A0A6G0XBN8</accession>
<proteinExistence type="predicted"/>
<evidence type="ECO:0000313" key="4">
    <source>
        <dbReference type="EMBL" id="KAF0737433.1"/>
    </source>
</evidence>
<dbReference type="InterPro" id="IPR038607">
    <property type="entry name" value="PhoD-like_sf"/>
</dbReference>
<sequence length="447" mass="49929">MNLVAVAFLAAIGSAAHLTEVQRKALPDASTTILRKFAFGSGNDQDAEQFMWSKIAARQPQLFLSLGNNIYADEIAYEFKSITKGFDRDAPPYLLREKYQKQLNNSDYVDFLSSTPIIGVWDDHDYGRNDAGSEFPFREESQQLFLDFLGEPRDSVRRSQAGIYTSYTFGTDAKSVKVILLDYRFHRDPYLSLHPNDPSFKGSDGDNLGDSQWRWLEEELRSSKATFNIIASTVQVLPNDRWFGTESWSIFPAARERLLDVIQLSHASGVILLSGNVEFAEINQVSCGDDDAYRLTEVTSSGLTHSYLQGSGLFHFISALAYTIVNAILPWYYRADPTVHYGGSNFGQVVFDWESSPPKASVSVIDRRGRTRMETSIPATRFSGTNDSIGCAPLQLPSPGDYMVRILTVMSLFVLIFGSMIVNVIVVVVVPLQVLRGALFQTKPKTD</sequence>
<feature type="domain" description="PhoD-like phosphatase metallophosphatase" evidence="3">
    <location>
        <begin position="51"/>
        <end position="352"/>
    </location>
</feature>